<comment type="function">
    <text evidence="19">Required for the import and folding of small cysteine-containing proteins (small Tim) in the mitochondrial intermembrane space (IMS). Forms a redox cycle with ERV1 that involves a disulfide relay system. Precursor proteins to be imported into the IMS are translocated in their reduced form into the mitochondria. The oxidized form of MIA40 forms a transient intermolecular disulfide bridge with the reduced precursor protein, resulting in oxidation of the precursor protein that now contains an intramolecular disulfide bond and is able to undergo folding in the IMS.</text>
</comment>
<dbReference type="Proteomes" id="UP000237481">
    <property type="component" value="Unassembled WGS sequence"/>
</dbReference>
<keyword evidence="16" id="KW-0472">Membrane</keyword>
<dbReference type="InterPro" id="IPR039289">
    <property type="entry name" value="CHCHD4"/>
</dbReference>
<evidence type="ECO:0000256" key="19">
    <source>
        <dbReference type="ARBA" id="ARBA00024980"/>
    </source>
</evidence>
<keyword evidence="12" id="KW-1133">Transmembrane helix</keyword>
<evidence type="ECO:0000256" key="14">
    <source>
        <dbReference type="ARBA" id="ARBA00023010"/>
    </source>
</evidence>
<protein>
    <recommendedName>
        <fullName evidence="5">Mitochondrial intermembrane space import and assembly protein 40</fullName>
    </recommendedName>
    <alternativeName>
        <fullName evidence="20">Mitochondrial import inner membrane translocase TIM40</fullName>
    </alternativeName>
</protein>
<evidence type="ECO:0000256" key="2">
    <source>
        <dbReference type="ARBA" id="ARBA00001973"/>
    </source>
</evidence>
<evidence type="ECO:0000313" key="22">
    <source>
        <dbReference type="EMBL" id="POR31365.1"/>
    </source>
</evidence>
<dbReference type="PROSITE" id="PS51808">
    <property type="entry name" value="CHCH"/>
    <property type="match status" value="1"/>
</dbReference>
<evidence type="ECO:0000256" key="17">
    <source>
        <dbReference type="ARBA" id="ARBA00023157"/>
    </source>
</evidence>
<dbReference type="PANTHER" id="PTHR21622">
    <property type="entry name" value="COILED-COIL-HELIX-COILED-COIL-HELIX DOMAIN CONTAINING 4"/>
    <property type="match status" value="1"/>
</dbReference>
<keyword evidence="8" id="KW-0999">Mitochondrion inner membrane</keyword>
<dbReference type="PANTHER" id="PTHR21622:SF0">
    <property type="entry name" value="COILED-COIL-HELIX-COILED-COIL-HELIX DOMAIN CONTAINING 4"/>
    <property type="match status" value="1"/>
</dbReference>
<keyword evidence="14" id="KW-0811">Translocation</keyword>
<dbReference type="GO" id="GO:0015035">
    <property type="term" value="F:protein-disulfide reductase activity"/>
    <property type="evidence" value="ECO:0007669"/>
    <property type="project" value="InterPro"/>
</dbReference>
<dbReference type="GO" id="GO:0045041">
    <property type="term" value="P:protein import into mitochondrial intermembrane space"/>
    <property type="evidence" value="ECO:0007669"/>
    <property type="project" value="InterPro"/>
</dbReference>
<comment type="subunit">
    <text evidence="4">Monomer.</text>
</comment>
<comment type="cofactor">
    <cofactor evidence="1">
        <name>Zn(2+)</name>
        <dbReference type="ChEBI" id="CHEBI:29105"/>
    </cofactor>
</comment>
<dbReference type="EMBL" id="PKSG01001060">
    <property type="protein sequence ID" value="POR31365.1"/>
    <property type="molecule type" value="Genomic_DNA"/>
</dbReference>
<reference evidence="22 23" key="1">
    <citation type="submission" date="2018-01" db="EMBL/GenBank/DDBJ databases">
        <title>Harnessing the power of phylogenomics to disentangle the directionality and signatures of interkingdom host jumping in the parasitic fungal genus Tolypocladium.</title>
        <authorList>
            <person name="Quandt C.A."/>
            <person name="Patterson W."/>
            <person name="Spatafora J.W."/>
        </authorList>
    </citation>
    <scope>NUCLEOTIDE SEQUENCE [LARGE SCALE GENOMIC DNA]</scope>
    <source>
        <strain evidence="22 23">NRBC 100945</strain>
    </source>
</reference>
<accession>A0A2S4KMJ9</accession>
<feature type="region of interest" description="Disordered" evidence="21">
    <location>
        <begin position="221"/>
        <end position="313"/>
    </location>
</feature>
<evidence type="ECO:0000256" key="4">
    <source>
        <dbReference type="ARBA" id="ARBA00011245"/>
    </source>
</evidence>
<comment type="cofactor">
    <cofactor evidence="2">
        <name>Cu(2+)</name>
        <dbReference type="ChEBI" id="CHEBI:29036"/>
    </cofactor>
</comment>
<evidence type="ECO:0000256" key="10">
    <source>
        <dbReference type="ARBA" id="ARBA00022946"/>
    </source>
</evidence>
<feature type="region of interest" description="Disordered" evidence="21">
    <location>
        <begin position="97"/>
        <end position="133"/>
    </location>
</feature>
<evidence type="ECO:0000256" key="9">
    <source>
        <dbReference type="ARBA" id="ARBA00022927"/>
    </source>
</evidence>
<evidence type="ECO:0000256" key="20">
    <source>
        <dbReference type="ARBA" id="ARBA00033150"/>
    </source>
</evidence>
<sequence length="313" mass="33447">MYRAAVRSASRQALGGLPKGAVRVVPRRFASTASPADRPRSWKGSALRWGLAVGAVYYYSTSSVFADEASAQTIPAASFTESDLPTVDSVIEQKRKHIKANPTEPSENKQAAAAAPEKQPKAEAQNTVAVEGSSQALEEEAGQEGAFNPETGEINWDCPCLGGMAHGPCGEEFKTAFSCFVHSTEEPKGMDCIEKFQGMQECFRKYPEIYGAELSDDELAEDGVDGAGQAPAEEYQVARDEAPAAKETPEAHNSSGVTPVENPIPTKWEDATAANDEAAQAEDTEKESKPEEKDTKESKPEGEKGVKRTGDGA</sequence>
<evidence type="ECO:0000256" key="21">
    <source>
        <dbReference type="SAM" id="MobiDB-lite"/>
    </source>
</evidence>
<gene>
    <name evidence="22" type="ORF">TPAR_08424</name>
</gene>
<evidence type="ECO:0000256" key="7">
    <source>
        <dbReference type="ARBA" id="ARBA00022692"/>
    </source>
</evidence>
<keyword evidence="15" id="KW-0496">Mitochondrion</keyword>
<evidence type="ECO:0000256" key="1">
    <source>
        <dbReference type="ARBA" id="ARBA00001947"/>
    </source>
</evidence>
<evidence type="ECO:0000256" key="16">
    <source>
        <dbReference type="ARBA" id="ARBA00023136"/>
    </source>
</evidence>
<evidence type="ECO:0000256" key="11">
    <source>
        <dbReference type="ARBA" id="ARBA00022968"/>
    </source>
</evidence>
<feature type="compositionally biased region" description="Low complexity" evidence="21">
    <location>
        <begin position="109"/>
        <end position="125"/>
    </location>
</feature>
<evidence type="ECO:0000256" key="6">
    <source>
        <dbReference type="ARBA" id="ARBA00022448"/>
    </source>
</evidence>
<evidence type="ECO:0000256" key="5">
    <source>
        <dbReference type="ARBA" id="ARBA00013714"/>
    </source>
</evidence>
<organism evidence="22 23">
    <name type="scientific">Tolypocladium paradoxum</name>
    <dbReference type="NCBI Taxonomy" id="94208"/>
    <lineage>
        <taxon>Eukaryota</taxon>
        <taxon>Fungi</taxon>
        <taxon>Dikarya</taxon>
        <taxon>Ascomycota</taxon>
        <taxon>Pezizomycotina</taxon>
        <taxon>Sordariomycetes</taxon>
        <taxon>Hypocreomycetidae</taxon>
        <taxon>Hypocreales</taxon>
        <taxon>Ophiocordycipitaceae</taxon>
        <taxon>Tolypocladium</taxon>
    </lineage>
</organism>
<dbReference type="GO" id="GO:0005743">
    <property type="term" value="C:mitochondrial inner membrane"/>
    <property type="evidence" value="ECO:0007669"/>
    <property type="project" value="UniProtKB-SubCell"/>
</dbReference>
<evidence type="ECO:0000256" key="8">
    <source>
        <dbReference type="ARBA" id="ARBA00022792"/>
    </source>
</evidence>
<dbReference type="Gene3D" id="1.10.287.2900">
    <property type="match status" value="1"/>
</dbReference>
<dbReference type="STRING" id="94208.A0A2S4KMJ9"/>
<keyword evidence="7" id="KW-0812">Transmembrane</keyword>
<keyword evidence="9" id="KW-0653">Protein transport</keyword>
<proteinExistence type="predicted"/>
<evidence type="ECO:0000256" key="15">
    <source>
        <dbReference type="ARBA" id="ARBA00023128"/>
    </source>
</evidence>
<dbReference type="GO" id="GO:0005758">
    <property type="term" value="C:mitochondrial intermembrane space"/>
    <property type="evidence" value="ECO:0007669"/>
    <property type="project" value="TreeGrafter"/>
</dbReference>
<keyword evidence="23" id="KW-1185">Reference proteome</keyword>
<keyword evidence="13" id="KW-0560">Oxidoreductase</keyword>
<evidence type="ECO:0000256" key="18">
    <source>
        <dbReference type="ARBA" id="ARBA00023284"/>
    </source>
</evidence>
<dbReference type="FunFam" id="1.10.287.2900:FF:000002">
    <property type="entry name" value="Mitochondrial intermembrane space import and assembly protein"/>
    <property type="match status" value="1"/>
</dbReference>
<evidence type="ECO:0000256" key="13">
    <source>
        <dbReference type="ARBA" id="ARBA00023002"/>
    </source>
</evidence>
<comment type="subcellular location">
    <subcellularLocation>
        <location evidence="3">Mitochondrion inner membrane</location>
        <topology evidence="3">Single-pass type II membrane protein</topology>
        <orientation evidence="3">Intermembrane side</orientation>
    </subcellularLocation>
</comment>
<dbReference type="AlphaFoldDB" id="A0A2S4KMJ9"/>
<comment type="caution">
    <text evidence="22">The sequence shown here is derived from an EMBL/GenBank/DDBJ whole genome shotgun (WGS) entry which is preliminary data.</text>
</comment>
<feature type="compositionally biased region" description="Basic and acidic residues" evidence="21">
    <location>
        <begin position="236"/>
        <end position="250"/>
    </location>
</feature>
<keyword evidence="6" id="KW-0813">Transport</keyword>
<keyword evidence="11" id="KW-0735">Signal-anchor</keyword>
<keyword evidence="17" id="KW-1015">Disulfide bond</keyword>
<evidence type="ECO:0000313" key="23">
    <source>
        <dbReference type="Proteomes" id="UP000237481"/>
    </source>
</evidence>
<dbReference type="OrthoDB" id="7481291at2759"/>
<keyword evidence="18" id="KW-0676">Redox-active center</keyword>
<keyword evidence="10" id="KW-0809">Transit peptide</keyword>
<feature type="compositionally biased region" description="Basic and acidic residues" evidence="21">
    <location>
        <begin position="286"/>
        <end position="313"/>
    </location>
</feature>
<name>A0A2S4KMJ9_9HYPO</name>
<evidence type="ECO:0000256" key="12">
    <source>
        <dbReference type="ARBA" id="ARBA00022989"/>
    </source>
</evidence>
<evidence type="ECO:0000256" key="3">
    <source>
        <dbReference type="ARBA" id="ARBA00004164"/>
    </source>
</evidence>